<feature type="compositionally biased region" description="Polar residues" evidence="1">
    <location>
        <begin position="102"/>
        <end position="120"/>
    </location>
</feature>
<gene>
    <name evidence="2" type="ORF">GOODEAATRI_027945</name>
</gene>
<dbReference type="EMBL" id="JAHRIO010033741">
    <property type="protein sequence ID" value="MEQ2169699.1"/>
    <property type="molecule type" value="Genomic_DNA"/>
</dbReference>
<dbReference type="Proteomes" id="UP001476798">
    <property type="component" value="Unassembled WGS sequence"/>
</dbReference>
<evidence type="ECO:0000313" key="2">
    <source>
        <dbReference type="EMBL" id="MEQ2169699.1"/>
    </source>
</evidence>
<proteinExistence type="predicted"/>
<feature type="compositionally biased region" description="Polar residues" evidence="1">
    <location>
        <begin position="15"/>
        <end position="25"/>
    </location>
</feature>
<accession>A0ABV0NE97</accession>
<evidence type="ECO:0000313" key="3">
    <source>
        <dbReference type="Proteomes" id="UP001476798"/>
    </source>
</evidence>
<comment type="caution">
    <text evidence="2">The sequence shown here is derived from an EMBL/GenBank/DDBJ whole genome shotgun (WGS) entry which is preliminary data.</text>
</comment>
<feature type="region of interest" description="Disordered" evidence="1">
    <location>
        <begin position="1"/>
        <end position="120"/>
    </location>
</feature>
<feature type="compositionally biased region" description="Polar residues" evidence="1">
    <location>
        <begin position="58"/>
        <end position="82"/>
    </location>
</feature>
<sequence length="120" mass="12973">MRTNKNTHTHTPNNRCGTPTHTPHTYSILPGPGTDTPEEQPAPGRKRWSPSFQDVDRQTASAPVQTSAGTAPTRNTLAQTSPQRPPSPSKEGTMNKRGVHLVQTSPPTRAIPGQNSPNHQ</sequence>
<evidence type="ECO:0000256" key="1">
    <source>
        <dbReference type="SAM" id="MobiDB-lite"/>
    </source>
</evidence>
<name>A0ABV0NE97_9TELE</name>
<protein>
    <submittedName>
        <fullName evidence="2">Uncharacterized protein</fullName>
    </submittedName>
</protein>
<organism evidence="2 3">
    <name type="scientific">Goodea atripinnis</name>
    <dbReference type="NCBI Taxonomy" id="208336"/>
    <lineage>
        <taxon>Eukaryota</taxon>
        <taxon>Metazoa</taxon>
        <taxon>Chordata</taxon>
        <taxon>Craniata</taxon>
        <taxon>Vertebrata</taxon>
        <taxon>Euteleostomi</taxon>
        <taxon>Actinopterygii</taxon>
        <taxon>Neopterygii</taxon>
        <taxon>Teleostei</taxon>
        <taxon>Neoteleostei</taxon>
        <taxon>Acanthomorphata</taxon>
        <taxon>Ovalentaria</taxon>
        <taxon>Atherinomorphae</taxon>
        <taxon>Cyprinodontiformes</taxon>
        <taxon>Goodeidae</taxon>
        <taxon>Goodea</taxon>
    </lineage>
</organism>
<keyword evidence="3" id="KW-1185">Reference proteome</keyword>
<reference evidence="2 3" key="1">
    <citation type="submission" date="2021-06" db="EMBL/GenBank/DDBJ databases">
        <authorList>
            <person name="Palmer J.M."/>
        </authorList>
    </citation>
    <scope>NUCLEOTIDE SEQUENCE [LARGE SCALE GENOMIC DNA]</scope>
    <source>
        <strain evidence="2 3">GA_2019</strain>
        <tissue evidence="2">Muscle</tissue>
    </source>
</reference>